<evidence type="ECO:0000313" key="2">
    <source>
        <dbReference type="EMBL" id="EGI68354.1"/>
    </source>
</evidence>
<evidence type="ECO:0000313" key="3">
    <source>
        <dbReference type="Proteomes" id="UP000007755"/>
    </source>
</evidence>
<dbReference type="InParanoid" id="F4WBS6"/>
<gene>
    <name evidence="2" type="ORF">G5I_02997</name>
</gene>
<feature type="region of interest" description="Disordered" evidence="1">
    <location>
        <begin position="1"/>
        <end position="30"/>
    </location>
</feature>
<proteinExistence type="predicted"/>
<sequence>MKDATRKRGRNADAPSEERSKRTGEIEGESCGECTEVHTIGSERSHLARSHAAADLGLRWAPLRGRKITIAG</sequence>
<keyword evidence="3" id="KW-1185">Reference proteome</keyword>
<feature type="compositionally biased region" description="Basic and acidic residues" evidence="1">
    <location>
        <begin position="16"/>
        <end position="25"/>
    </location>
</feature>
<protein>
    <submittedName>
        <fullName evidence="2">Uncharacterized protein</fullName>
    </submittedName>
</protein>
<accession>F4WBS6</accession>
<dbReference type="AlphaFoldDB" id="F4WBS6"/>
<reference evidence="2" key="1">
    <citation type="submission" date="2011-02" db="EMBL/GenBank/DDBJ databases">
        <title>The genome of the leaf-cutting ant Acromyrmex echinatior suggests key adaptations to social evolution and fungus farming.</title>
        <authorList>
            <person name="Nygaard S."/>
            <person name="Zhang G."/>
        </authorList>
    </citation>
    <scope>NUCLEOTIDE SEQUENCE</scope>
</reference>
<name>F4WBS6_ACREC</name>
<organism evidence="3">
    <name type="scientific">Acromyrmex echinatior</name>
    <name type="common">Panamanian leafcutter ant</name>
    <name type="synonym">Acromyrmex octospinosus echinatior</name>
    <dbReference type="NCBI Taxonomy" id="103372"/>
    <lineage>
        <taxon>Eukaryota</taxon>
        <taxon>Metazoa</taxon>
        <taxon>Ecdysozoa</taxon>
        <taxon>Arthropoda</taxon>
        <taxon>Hexapoda</taxon>
        <taxon>Insecta</taxon>
        <taxon>Pterygota</taxon>
        <taxon>Neoptera</taxon>
        <taxon>Endopterygota</taxon>
        <taxon>Hymenoptera</taxon>
        <taxon>Apocrita</taxon>
        <taxon>Aculeata</taxon>
        <taxon>Formicoidea</taxon>
        <taxon>Formicidae</taxon>
        <taxon>Myrmicinae</taxon>
        <taxon>Acromyrmex</taxon>
    </lineage>
</organism>
<dbReference type="EMBL" id="GL888066">
    <property type="protein sequence ID" value="EGI68354.1"/>
    <property type="molecule type" value="Genomic_DNA"/>
</dbReference>
<dbReference type="Proteomes" id="UP000007755">
    <property type="component" value="Unassembled WGS sequence"/>
</dbReference>
<evidence type="ECO:0000256" key="1">
    <source>
        <dbReference type="SAM" id="MobiDB-lite"/>
    </source>
</evidence>